<dbReference type="PANTHER" id="PTHR30483">
    <property type="entry name" value="LEUCINE-SPECIFIC-BINDING PROTEIN"/>
    <property type="match status" value="1"/>
</dbReference>
<dbReference type="InterPro" id="IPR000709">
    <property type="entry name" value="Leu_Ile_Val-bd"/>
</dbReference>
<dbReference type="InterPro" id="IPR051010">
    <property type="entry name" value="BCAA_transport"/>
</dbReference>
<dbReference type="AlphaFoldDB" id="A0AAU9ECC7"/>
<evidence type="ECO:0000313" key="7">
    <source>
        <dbReference type="EMBL" id="BEQ14520.1"/>
    </source>
</evidence>
<evidence type="ECO:0000256" key="5">
    <source>
        <dbReference type="SAM" id="SignalP"/>
    </source>
</evidence>
<evidence type="ECO:0000313" key="8">
    <source>
        <dbReference type="Proteomes" id="UP001366166"/>
    </source>
</evidence>
<reference evidence="8" key="1">
    <citation type="journal article" date="2023" name="Arch. Microbiol.">
        <title>Desulfoferula mesophilus gen. nov. sp. nov., a mesophilic sulfate-reducing bacterium isolated from a brackish lake sediment.</title>
        <authorList>
            <person name="Watanabe T."/>
            <person name="Yabe T."/>
            <person name="Tsuji J.M."/>
            <person name="Fukui M."/>
        </authorList>
    </citation>
    <scope>NUCLEOTIDE SEQUENCE [LARGE SCALE GENOMIC DNA]</scope>
    <source>
        <strain evidence="8">12FAK</strain>
    </source>
</reference>
<dbReference type="InterPro" id="IPR028081">
    <property type="entry name" value="Leu-bd"/>
</dbReference>
<evidence type="ECO:0000256" key="4">
    <source>
        <dbReference type="ARBA" id="ARBA00022970"/>
    </source>
</evidence>
<gene>
    <name evidence="7" type="ORF">FAK_15860</name>
</gene>
<accession>A0AAU9ECC7</accession>
<dbReference type="Pfam" id="PF13458">
    <property type="entry name" value="Peripla_BP_6"/>
    <property type="match status" value="1"/>
</dbReference>
<dbReference type="InterPro" id="IPR028082">
    <property type="entry name" value="Peripla_BP_I"/>
</dbReference>
<dbReference type="KEGG" id="dmp:FAK_15860"/>
<protein>
    <submittedName>
        <fullName evidence="7">Branched-chain amino acid ABC transporter substrate-binding protein</fullName>
    </submittedName>
</protein>
<sequence>MRKGFLLGLALLLALGLASSAWAGGTIKLGVMEPLSGTFKDIGDRYLEGVQYAAEVLNAKGGINGMKVEVIPVDSELKPAIATRKATKLLMKDGVRYFCGGTGSSVGGAMVQLANSQNALFFTYGMAAASLTGDKCTRNFFRACANTDNQSYALAVWVAQKGFKKVFCLAQDYSFGKEAVAAFTKKLAELNPQAKIVGTAMHPIGTKDFAPYVSQIISSGAEVVFTSNWGSDLTLLLKQAKPLGLKAKFACYYLNDDNAITAIANDEAVLGSQAVEEYMLTIPGKANEEFIAGFKKAKGYYPTWLRGKAYLATMFWAEAVKKAGSVKVADVIKAWEGLTYDGPAGKWTMRACDHQTLMPMWTATMVAKNPFFKHAYVGPATMVPADKVQVPCKDTGCKGFK</sequence>
<feature type="domain" description="Leucine-binding protein" evidence="6">
    <location>
        <begin position="26"/>
        <end position="366"/>
    </location>
</feature>
<proteinExistence type="inferred from homology"/>
<evidence type="ECO:0000259" key="6">
    <source>
        <dbReference type="Pfam" id="PF13458"/>
    </source>
</evidence>
<keyword evidence="4" id="KW-0029">Amino-acid transport</keyword>
<dbReference type="PRINTS" id="PR00337">
    <property type="entry name" value="LEUILEVALBP"/>
</dbReference>
<feature type="chain" id="PRO_5043773360" evidence="5">
    <location>
        <begin position="24"/>
        <end position="401"/>
    </location>
</feature>
<dbReference type="PANTHER" id="PTHR30483:SF6">
    <property type="entry name" value="PERIPLASMIC BINDING PROTEIN OF ABC TRANSPORTER FOR NATURAL AMINO ACIDS"/>
    <property type="match status" value="1"/>
</dbReference>
<name>A0AAU9ECC7_9BACT</name>
<dbReference type="SUPFAM" id="SSF53822">
    <property type="entry name" value="Periplasmic binding protein-like I"/>
    <property type="match status" value="1"/>
</dbReference>
<keyword evidence="8" id="KW-1185">Reference proteome</keyword>
<dbReference type="EMBL" id="AP028679">
    <property type="protein sequence ID" value="BEQ14520.1"/>
    <property type="molecule type" value="Genomic_DNA"/>
</dbReference>
<dbReference type="Gene3D" id="3.40.50.2300">
    <property type="match status" value="2"/>
</dbReference>
<organism evidence="7 8">
    <name type="scientific">Desulfoferula mesophila</name>
    <dbReference type="NCBI Taxonomy" id="3058419"/>
    <lineage>
        <taxon>Bacteria</taxon>
        <taxon>Pseudomonadati</taxon>
        <taxon>Thermodesulfobacteriota</taxon>
        <taxon>Desulfarculia</taxon>
        <taxon>Desulfarculales</taxon>
        <taxon>Desulfarculaceae</taxon>
        <taxon>Desulfoferula</taxon>
    </lineage>
</organism>
<keyword evidence="2" id="KW-0813">Transport</keyword>
<dbReference type="Proteomes" id="UP001366166">
    <property type="component" value="Chromosome"/>
</dbReference>
<feature type="signal peptide" evidence="5">
    <location>
        <begin position="1"/>
        <end position="23"/>
    </location>
</feature>
<dbReference type="GO" id="GO:0006865">
    <property type="term" value="P:amino acid transport"/>
    <property type="evidence" value="ECO:0007669"/>
    <property type="project" value="UniProtKB-KW"/>
</dbReference>
<dbReference type="RefSeq" id="WP_338606224.1">
    <property type="nucleotide sequence ID" value="NZ_AP028679.1"/>
</dbReference>
<keyword evidence="3 5" id="KW-0732">Signal</keyword>
<evidence type="ECO:0000256" key="3">
    <source>
        <dbReference type="ARBA" id="ARBA00022729"/>
    </source>
</evidence>
<comment type="similarity">
    <text evidence="1">Belongs to the leucine-binding protein family.</text>
</comment>
<evidence type="ECO:0000256" key="1">
    <source>
        <dbReference type="ARBA" id="ARBA00010062"/>
    </source>
</evidence>
<evidence type="ECO:0000256" key="2">
    <source>
        <dbReference type="ARBA" id="ARBA00022448"/>
    </source>
</evidence>